<proteinExistence type="predicted"/>
<evidence type="ECO:0000313" key="2">
    <source>
        <dbReference type="EMBL" id="EMA72297.1"/>
    </source>
</evidence>
<sequence>MANEDAERSAPRSDPEGDRSASSASDSDPKDADATEPDAADTETTEPDTVDTETTEPDAVDTDTAEEDSADGDATGAEPEERHETADPDGGVSVLSESDERDETNDGAPVVTDRYTWRSLLTERGREDAAERVYADVPDAPVVPADAVAFHLPNGVDRVVRAPGVDEPFEADGETEVPGHGTPERGTLVAGTDAVVLDGAAVVPTGERVAAPATPESAEKDEREKDVADEGDSEKTGTPRPSETLRRTRRDPAPTRRTRTKWERRTRTTRAQSLMPARTRAESRVRIRTGNATETRPNAVIPAPRRSSTPRSAAAASPASSSRPAATSSRSRRARRLRTSGTGSSSTRRRSSGSTRARPTTGSAPRPRSETSSGTCARPGTTPTPSRC</sequence>
<evidence type="ECO:0000256" key="1">
    <source>
        <dbReference type="SAM" id="MobiDB-lite"/>
    </source>
</evidence>
<feature type="compositionally biased region" description="Acidic residues" evidence="1">
    <location>
        <begin position="34"/>
        <end position="71"/>
    </location>
</feature>
<feature type="compositionally biased region" description="Low complexity" evidence="1">
    <location>
        <begin position="339"/>
        <end position="363"/>
    </location>
</feature>
<feature type="compositionally biased region" description="Polar residues" evidence="1">
    <location>
        <begin position="370"/>
        <end position="388"/>
    </location>
</feature>
<dbReference type="STRING" id="1230455.C462_01892"/>
<organism evidence="2 3">
    <name type="scientific">Halorubrum distributum JCM 13916</name>
    <dbReference type="NCBI Taxonomy" id="1230455"/>
    <lineage>
        <taxon>Archaea</taxon>
        <taxon>Methanobacteriati</taxon>
        <taxon>Methanobacteriota</taxon>
        <taxon>Stenosarchaea group</taxon>
        <taxon>Halobacteria</taxon>
        <taxon>Halobacteriales</taxon>
        <taxon>Haloferacaceae</taxon>
        <taxon>Halorubrum</taxon>
        <taxon>Halorubrum distributum group</taxon>
    </lineage>
</organism>
<dbReference type="EMBL" id="AOJJ01000029">
    <property type="protein sequence ID" value="EMA72297.1"/>
    <property type="molecule type" value="Genomic_DNA"/>
</dbReference>
<dbReference type="AlphaFoldDB" id="M0PQL8"/>
<protein>
    <submittedName>
        <fullName evidence="2">Type II secretion system protein E</fullName>
    </submittedName>
</protein>
<gene>
    <name evidence="2" type="ORF">C462_01892</name>
</gene>
<feature type="region of interest" description="Disordered" evidence="1">
    <location>
        <begin position="1"/>
        <end position="111"/>
    </location>
</feature>
<feature type="compositionally biased region" description="Low complexity" evidence="1">
    <location>
        <begin position="302"/>
        <end position="329"/>
    </location>
</feature>
<evidence type="ECO:0000313" key="3">
    <source>
        <dbReference type="Proteomes" id="UP000011528"/>
    </source>
</evidence>
<accession>M0PQL8</accession>
<feature type="compositionally biased region" description="Basic and acidic residues" evidence="1">
    <location>
        <begin position="1"/>
        <end position="19"/>
    </location>
</feature>
<dbReference type="Proteomes" id="UP000011528">
    <property type="component" value="Unassembled WGS sequence"/>
</dbReference>
<name>M0PQL8_9EURY</name>
<feature type="region of interest" description="Disordered" evidence="1">
    <location>
        <begin position="166"/>
        <end position="388"/>
    </location>
</feature>
<comment type="caution">
    <text evidence="2">The sequence shown here is derived from an EMBL/GenBank/DDBJ whole genome shotgun (WGS) entry which is preliminary data.</text>
</comment>
<feature type="compositionally biased region" description="Basic and acidic residues" evidence="1">
    <location>
        <begin position="217"/>
        <end position="266"/>
    </location>
</feature>
<reference evidence="2 3" key="1">
    <citation type="journal article" date="2014" name="PLoS Genet.">
        <title>Phylogenetically driven sequencing of extremely halophilic archaea reveals strategies for static and dynamic osmo-response.</title>
        <authorList>
            <person name="Becker E.A."/>
            <person name="Seitzer P.M."/>
            <person name="Tritt A."/>
            <person name="Larsen D."/>
            <person name="Krusor M."/>
            <person name="Yao A.I."/>
            <person name="Wu D."/>
            <person name="Madern D."/>
            <person name="Eisen J.A."/>
            <person name="Darling A.E."/>
            <person name="Facciotti M.T."/>
        </authorList>
    </citation>
    <scope>NUCLEOTIDE SEQUENCE [LARGE SCALE GENOMIC DNA]</scope>
    <source>
        <strain evidence="2 3">JCM 13916</strain>
    </source>
</reference>